<dbReference type="PANTHER" id="PTHR45632">
    <property type="entry name" value="LD33804P"/>
    <property type="match status" value="1"/>
</dbReference>
<name>A0AAE3IS43_9BACT</name>
<keyword evidence="2" id="KW-1185">Reference proteome</keyword>
<reference evidence="1" key="1">
    <citation type="submission" date="2022-10" db="EMBL/GenBank/DDBJ databases">
        <authorList>
            <person name="Kim H.S."/>
            <person name="Kim J.-S."/>
            <person name="Suh M.K."/>
            <person name="Eom M.K."/>
            <person name="Lee J.-S."/>
        </authorList>
    </citation>
    <scope>NUCLEOTIDE SEQUENCE</scope>
    <source>
        <strain evidence="1">LIP-5</strain>
    </source>
</reference>
<proteinExistence type="predicted"/>
<dbReference type="Gene3D" id="2.120.10.80">
    <property type="entry name" value="Kelch-type beta propeller"/>
    <property type="match status" value="1"/>
</dbReference>
<dbReference type="Pfam" id="PF24996">
    <property type="entry name" value="NANM"/>
    <property type="match status" value="1"/>
</dbReference>
<evidence type="ECO:0000313" key="2">
    <source>
        <dbReference type="Proteomes" id="UP001209317"/>
    </source>
</evidence>
<gene>
    <name evidence="1" type="ORF">OD355_09625</name>
</gene>
<evidence type="ECO:0000313" key="1">
    <source>
        <dbReference type="EMBL" id="MCU7694772.1"/>
    </source>
</evidence>
<dbReference type="InterPro" id="IPR006652">
    <property type="entry name" value="Kelch_1"/>
</dbReference>
<comment type="caution">
    <text evidence="1">The sequence shown here is derived from an EMBL/GenBank/DDBJ whole genome shotgun (WGS) entry which is preliminary data.</text>
</comment>
<dbReference type="InterPro" id="IPR056734">
    <property type="entry name" value="NANM"/>
</dbReference>
<dbReference type="SUPFAM" id="SSF117281">
    <property type="entry name" value="Kelch motif"/>
    <property type="match status" value="1"/>
</dbReference>
<protein>
    <recommendedName>
        <fullName evidence="3">N-acetylneuraminate epimerase</fullName>
    </recommendedName>
</protein>
<dbReference type="EMBL" id="JAOTPL010000013">
    <property type="protein sequence ID" value="MCU7694772.1"/>
    <property type="molecule type" value="Genomic_DNA"/>
</dbReference>
<accession>A0AAE3IS43</accession>
<sequence length="391" mass="42563">MNFKYIFILLQVIMIGKNLKAQAPVDVVLHWSVAAELMNGSSAALGFAGMVGGVSNDALIIAGGANFPDKLPFQGGKKHFSDSIFILERINDSFYWNKKNKTKLAEPIAYAGHTATPGGIVYIGGENEKGISSKAYVLSWNKRTQQVEKASLPDLPAAVTAAGVASVGNIVYIAGGDEAVNSSGKFFYINITAKKPEWQRLPDIPVPLANAALVAVKKKLFLIGGRTKSPAGISRLHSSVYYFDLDKNKWYNAANISDGNYNTPFTATAAFNIGDENIMLAGGDKGDVFHRIENYLYQMAHTASDNQKAQLLAEKNQLILHHQGFSTDVLLYNIQNNAWSKIAGMPYAAQVTTSAVPWGKDLFICSGEIRPGVRSPKIIRIQLEKQQHNAK</sequence>
<dbReference type="AlphaFoldDB" id="A0AAE3IS43"/>
<dbReference type="RefSeq" id="WP_263038258.1">
    <property type="nucleotide sequence ID" value="NZ_JAOTPL010000013.1"/>
</dbReference>
<evidence type="ECO:0008006" key="3">
    <source>
        <dbReference type="Google" id="ProtNLM"/>
    </source>
</evidence>
<dbReference type="InterPro" id="IPR015915">
    <property type="entry name" value="Kelch-typ_b-propeller"/>
</dbReference>
<organism evidence="1 2">
    <name type="scientific">Haoranjiania flava</name>
    <dbReference type="NCBI Taxonomy" id="1856322"/>
    <lineage>
        <taxon>Bacteria</taxon>
        <taxon>Pseudomonadati</taxon>
        <taxon>Bacteroidota</taxon>
        <taxon>Chitinophagia</taxon>
        <taxon>Chitinophagales</taxon>
        <taxon>Chitinophagaceae</taxon>
        <taxon>Haoranjiania</taxon>
    </lineage>
</organism>
<dbReference type="Proteomes" id="UP001209317">
    <property type="component" value="Unassembled WGS sequence"/>
</dbReference>
<dbReference type="SMART" id="SM00612">
    <property type="entry name" value="Kelch"/>
    <property type="match status" value="2"/>
</dbReference>